<sequence>MSAEEKLIKPVFRHQRNLGRRITKQAPLICGSGAGRLELFDCVLCNCVAYSADPQQNLMPAITAERYWRRDRGGCGGGRRLPPHRRRSTHRKWMRFVEVDEICGKGKILPPRPRSSIRWRWRRFVEVEEYCHHTSE</sequence>
<organism evidence="1 2">
    <name type="scientific">Abeliophyllum distichum</name>
    <dbReference type="NCBI Taxonomy" id="126358"/>
    <lineage>
        <taxon>Eukaryota</taxon>
        <taxon>Viridiplantae</taxon>
        <taxon>Streptophyta</taxon>
        <taxon>Embryophyta</taxon>
        <taxon>Tracheophyta</taxon>
        <taxon>Spermatophyta</taxon>
        <taxon>Magnoliopsida</taxon>
        <taxon>eudicotyledons</taxon>
        <taxon>Gunneridae</taxon>
        <taxon>Pentapetalae</taxon>
        <taxon>asterids</taxon>
        <taxon>lamiids</taxon>
        <taxon>Lamiales</taxon>
        <taxon>Oleaceae</taxon>
        <taxon>Forsythieae</taxon>
        <taxon>Abeliophyllum</taxon>
    </lineage>
</organism>
<comment type="caution">
    <text evidence="1">The sequence shown here is derived from an EMBL/GenBank/DDBJ whole genome shotgun (WGS) entry which is preliminary data.</text>
</comment>
<dbReference type="EMBL" id="JBFOLK010000001">
    <property type="protein sequence ID" value="KAL2542195.1"/>
    <property type="molecule type" value="Genomic_DNA"/>
</dbReference>
<keyword evidence="2" id="KW-1185">Reference proteome</keyword>
<protein>
    <submittedName>
        <fullName evidence="1">Uncharacterized protein</fullName>
    </submittedName>
</protein>
<name>A0ABD1W151_9LAMI</name>
<gene>
    <name evidence="1" type="ORF">Adt_03173</name>
</gene>
<evidence type="ECO:0000313" key="1">
    <source>
        <dbReference type="EMBL" id="KAL2542195.1"/>
    </source>
</evidence>
<reference evidence="2" key="1">
    <citation type="submission" date="2024-07" db="EMBL/GenBank/DDBJ databases">
        <title>Two chromosome-level genome assemblies of Korean endemic species Abeliophyllum distichum and Forsythia ovata (Oleaceae).</title>
        <authorList>
            <person name="Jang H."/>
        </authorList>
    </citation>
    <scope>NUCLEOTIDE SEQUENCE [LARGE SCALE GENOMIC DNA]</scope>
</reference>
<accession>A0ABD1W151</accession>
<proteinExistence type="predicted"/>
<dbReference type="Proteomes" id="UP001604336">
    <property type="component" value="Unassembled WGS sequence"/>
</dbReference>
<evidence type="ECO:0000313" key="2">
    <source>
        <dbReference type="Proteomes" id="UP001604336"/>
    </source>
</evidence>
<dbReference type="AlphaFoldDB" id="A0ABD1W151"/>